<sequence>MNHVVVVGSLNADLTLYAERMPLPGETVLGTDFVIQPGGKSANQAVAAARLGADVRLIGAVGDDANGAMLLASAADAGVDAAAVRRIDGVPTGVAGITVDAHGENSIVIVAGANGELSPRDVEASSSLFDGAAAVCLCLEVSQETVLAAARAGRAAGATVILNLSPFAPIPADLAEVTDILLVNAHEAGQLLGRRAPAADGEDWDAVSAAFAQAGFARVLVTLGAQGVAVLDGADSGAVAIERIPATRIEPVDTTGSGDAFTGALATRLAAGDSLSDAARYASVAAAYAATGRGAQASYGTDADVVALRAQSSRTR</sequence>
<evidence type="ECO:0000256" key="4">
    <source>
        <dbReference type="ARBA" id="ARBA00022679"/>
    </source>
</evidence>
<keyword evidence="9 12" id="KW-0460">Magnesium</keyword>
<keyword evidence="5 12" id="KW-0479">Metal-binding</keyword>
<dbReference type="PANTHER" id="PTHR10584:SF166">
    <property type="entry name" value="RIBOKINASE"/>
    <property type="match status" value="1"/>
</dbReference>
<feature type="binding site" evidence="12">
    <location>
        <position position="184"/>
    </location>
    <ligand>
        <name>ATP</name>
        <dbReference type="ChEBI" id="CHEBI:30616"/>
    </ligand>
</feature>
<feature type="binding site" evidence="12">
    <location>
        <position position="253"/>
    </location>
    <ligand>
        <name>K(+)</name>
        <dbReference type="ChEBI" id="CHEBI:29103"/>
    </ligand>
</feature>
<evidence type="ECO:0000256" key="2">
    <source>
        <dbReference type="ARBA" id="ARBA00012035"/>
    </source>
</evidence>
<feature type="binding site" evidence="12">
    <location>
        <position position="294"/>
    </location>
    <ligand>
        <name>K(+)</name>
        <dbReference type="ChEBI" id="CHEBI:29103"/>
    </ligand>
</feature>
<dbReference type="PANTHER" id="PTHR10584">
    <property type="entry name" value="SUGAR KINASE"/>
    <property type="match status" value="1"/>
</dbReference>
<evidence type="ECO:0000313" key="14">
    <source>
        <dbReference type="EMBL" id="MDP5226387.1"/>
    </source>
</evidence>
<gene>
    <name evidence="12" type="primary">rbsK</name>
    <name evidence="14" type="ORF">Q9R02_04365</name>
</gene>
<feature type="binding site" evidence="12">
    <location>
        <position position="259"/>
    </location>
    <ligand>
        <name>substrate</name>
    </ligand>
</feature>
<dbReference type="EC" id="2.7.1.15" evidence="2 12"/>
<dbReference type="EMBL" id="JAVALS010000002">
    <property type="protein sequence ID" value="MDP5226387.1"/>
    <property type="molecule type" value="Genomic_DNA"/>
</dbReference>
<evidence type="ECO:0000256" key="1">
    <source>
        <dbReference type="ARBA" id="ARBA00005380"/>
    </source>
</evidence>
<dbReference type="InterPro" id="IPR011877">
    <property type="entry name" value="Ribokinase"/>
</dbReference>
<evidence type="ECO:0000256" key="10">
    <source>
        <dbReference type="ARBA" id="ARBA00022958"/>
    </source>
</evidence>
<protein>
    <recommendedName>
        <fullName evidence="3 12">Ribokinase</fullName>
        <shortName evidence="12">RK</shortName>
        <ecNumber evidence="2 12">2.7.1.15</ecNumber>
    </recommendedName>
</protein>
<feature type="binding site" evidence="12">
    <location>
        <begin position="222"/>
        <end position="227"/>
    </location>
    <ligand>
        <name>ATP</name>
        <dbReference type="ChEBI" id="CHEBI:30616"/>
    </ligand>
</feature>
<evidence type="ECO:0000256" key="9">
    <source>
        <dbReference type="ARBA" id="ARBA00022842"/>
    </source>
</evidence>
<comment type="subcellular location">
    <subcellularLocation>
        <location evidence="12">Cytoplasm</location>
    </subcellularLocation>
</comment>
<evidence type="ECO:0000256" key="11">
    <source>
        <dbReference type="ARBA" id="ARBA00023277"/>
    </source>
</evidence>
<comment type="activity regulation">
    <text evidence="12">Activated by a monovalent cation that binds near, but not in, the active site. The most likely occupant of the site in vivo is potassium. Ion binding induces a conformational change that may alter substrate affinity.</text>
</comment>
<keyword evidence="7 12" id="KW-0418">Kinase</keyword>
<accession>A0ABT9IM88</accession>
<feature type="domain" description="Carbohydrate kinase PfkB" evidence="13">
    <location>
        <begin position="1"/>
        <end position="298"/>
    </location>
</feature>
<feature type="binding site" evidence="12">
    <location>
        <position position="255"/>
    </location>
    <ligand>
        <name>K(+)</name>
        <dbReference type="ChEBI" id="CHEBI:29103"/>
    </ligand>
</feature>
<evidence type="ECO:0000313" key="15">
    <source>
        <dbReference type="Proteomes" id="UP001232725"/>
    </source>
</evidence>
<feature type="binding site" evidence="12">
    <location>
        <begin position="11"/>
        <end position="13"/>
    </location>
    <ligand>
        <name>substrate</name>
    </ligand>
</feature>
<dbReference type="PRINTS" id="PR00990">
    <property type="entry name" value="RIBOKINASE"/>
</dbReference>
<feature type="binding site" evidence="12">
    <location>
        <position position="140"/>
    </location>
    <ligand>
        <name>substrate</name>
    </ligand>
</feature>
<comment type="function">
    <text evidence="12">Catalyzes the phosphorylation of ribose at O-5 in a reaction requiring ATP and magnesium. The resulting D-ribose-5-phosphate can then be used either for sythesis of nucleotides, histidine, and tryptophan, or as a component of the pentose phosphate pathway.</text>
</comment>
<organism evidence="14 15">
    <name type="scientific">Arthrobacter horti</name>
    <dbReference type="NCBI Taxonomy" id="3068273"/>
    <lineage>
        <taxon>Bacteria</taxon>
        <taxon>Bacillati</taxon>
        <taxon>Actinomycetota</taxon>
        <taxon>Actinomycetes</taxon>
        <taxon>Micrococcales</taxon>
        <taxon>Micrococcaceae</taxon>
        <taxon>Arthrobacter</taxon>
    </lineage>
</organism>
<dbReference type="Gene3D" id="3.40.1190.20">
    <property type="match status" value="1"/>
</dbReference>
<keyword evidence="6 12" id="KW-0547">Nucleotide-binding</keyword>
<comment type="subunit">
    <text evidence="12">Homodimer.</text>
</comment>
<reference evidence="14 15" key="1">
    <citation type="submission" date="2023-08" db="EMBL/GenBank/DDBJ databases">
        <title>Arthrobacter horti sp. nov., isolated from forest soil.</title>
        <authorList>
            <person name="Park M."/>
        </authorList>
    </citation>
    <scope>NUCLEOTIDE SEQUENCE [LARGE SCALE GENOMIC DNA]</scope>
    <source>
        <strain evidence="14 15">YJM1</strain>
    </source>
</reference>
<proteinExistence type="inferred from homology"/>
<dbReference type="HAMAP" id="MF_01987">
    <property type="entry name" value="Ribokinase"/>
    <property type="match status" value="1"/>
</dbReference>
<comment type="similarity">
    <text evidence="1">Belongs to the carbohydrate kinase pfkB family.</text>
</comment>
<name>A0ABT9IM88_9MICC</name>
<dbReference type="CDD" id="cd01174">
    <property type="entry name" value="ribokinase"/>
    <property type="match status" value="1"/>
</dbReference>
<dbReference type="SUPFAM" id="SSF53613">
    <property type="entry name" value="Ribokinase-like"/>
    <property type="match status" value="1"/>
</dbReference>
<comment type="caution">
    <text evidence="12">Lacks conserved residue(s) required for the propagation of feature annotation.</text>
</comment>
<evidence type="ECO:0000256" key="3">
    <source>
        <dbReference type="ARBA" id="ARBA00016943"/>
    </source>
</evidence>
<comment type="caution">
    <text evidence="14">The sequence shown here is derived from an EMBL/GenBank/DDBJ whole genome shotgun (WGS) entry which is preliminary data.</text>
</comment>
<feature type="active site" description="Proton acceptor" evidence="12">
    <location>
        <position position="259"/>
    </location>
</feature>
<evidence type="ECO:0000256" key="5">
    <source>
        <dbReference type="ARBA" id="ARBA00022723"/>
    </source>
</evidence>
<dbReference type="InterPro" id="IPR002173">
    <property type="entry name" value="Carboh/pur_kinase_PfkB_CS"/>
</dbReference>
<comment type="similarity">
    <text evidence="12">Belongs to the carbohydrate kinase PfkB family. Ribokinase subfamily.</text>
</comment>
<keyword evidence="10 12" id="KW-0630">Potassium</keyword>
<feature type="binding site" evidence="12">
    <location>
        <begin position="39"/>
        <end position="43"/>
    </location>
    <ligand>
        <name>substrate</name>
    </ligand>
</feature>
<dbReference type="Pfam" id="PF00294">
    <property type="entry name" value="PfkB"/>
    <property type="match status" value="1"/>
</dbReference>
<evidence type="ECO:0000256" key="8">
    <source>
        <dbReference type="ARBA" id="ARBA00022840"/>
    </source>
</evidence>
<dbReference type="InterPro" id="IPR002139">
    <property type="entry name" value="Ribo/fructo_kinase"/>
</dbReference>
<keyword evidence="15" id="KW-1185">Reference proteome</keyword>
<feature type="binding site" evidence="12">
    <location>
        <position position="292"/>
    </location>
    <ligand>
        <name>K(+)</name>
        <dbReference type="ChEBI" id="CHEBI:29103"/>
    </ligand>
</feature>
<evidence type="ECO:0000256" key="6">
    <source>
        <dbReference type="ARBA" id="ARBA00022741"/>
    </source>
</evidence>
<evidence type="ECO:0000256" key="7">
    <source>
        <dbReference type="ARBA" id="ARBA00022777"/>
    </source>
</evidence>
<feature type="binding site" evidence="12">
    <location>
        <position position="289"/>
    </location>
    <ligand>
        <name>K(+)</name>
        <dbReference type="ChEBI" id="CHEBI:29103"/>
    </ligand>
</feature>
<keyword evidence="4 12" id="KW-0808">Transferase</keyword>
<evidence type="ECO:0000259" key="13">
    <source>
        <dbReference type="Pfam" id="PF00294"/>
    </source>
</evidence>
<comment type="catalytic activity">
    <reaction evidence="12">
        <text>D-ribose + ATP = D-ribose 5-phosphate + ADP + H(+)</text>
        <dbReference type="Rhea" id="RHEA:13697"/>
        <dbReference type="ChEBI" id="CHEBI:15378"/>
        <dbReference type="ChEBI" id="CHEBI:30616"/>
        <dbReference type="ChEBI" id="CHEBI:47013"/>
        <dbReference type="ChEBI" id="CHEBI:78346"/>
        <dbReference type="ChEBI" id="CHEBI:456216"/>
        <dbReference type="EC" id="2.7.1.15"/>
    </reaction>
</comment>
<dbReference type="InterPro" id="IPR029056">
    <property type="entry name" value="Ribokinase-like"/>
</dbReference>
<keyword evidence="11 12" id="KW-0119">Carbohydrate metabolism</keyword>
<keyword evidence="8 12" id="KW-0067">ATP-binding</keyword>
<comment type="pathway">
    <text evidence="12">Carbohydrate metabolism; D-ribose degradation; D-ribose 5-phosphate from beta-D-ribopyranose: step 2/2.</text>
</comment>
<feature type="binding site" evidence="12">
    <location>
        <begin position="258"/>
        <end position="259"/>
    </location>
    <ligand>
        <name>ATP</name>
        <dbReference type="ChEBI" id="CHEBI:30616"/>
    </ligand>
</feature>
<dbReference type="PROSITE" id="PS00584">
    <property type="entry name" value="PFKB_KINASES_2"/>
    <property type="match status" value="1"/>
</dbReference>
<dbReference type="RefSeq" id="WP_305995441.1">
    <property type="nucleotide sequence ID" value="NZ_JAVALS010000002.1"/>
</dbReference>
<comment type="cofactor">
    <cofactor evidence="12">
        <name>Mg(2+)</name>
        <dbReference type="ChEBI" id="CHEBI:18420"/>
    </cofactor>
    <text evidence="12">Requires a divalent cation, most likely magnesium in vivo, as an electrophilic catalyst to aid phosphoryl group transfer. It is the chelate of the metal and the nucleotide that is the actual substrate.</text>
</comment>
<dbReference type="GO" id="GO:0004747">
    <property type="term" value="F:ribokinase activity"/>
    <property type="evidence" value="ECO:0007669"/>
    <property type="project" value="UniProtKB-EC"/>
</dbReference>
<evidence type="ECO:0000256" key="12">
    <source>
        <dbReference type="HAMAP-Rule" id="MF_01987"/>
    </source>
</evidence>
<dbReference type="Proteomes" id="UP001232725">
    <property type="component" value="Unassembled WGS sequence"/>
</dbReference>
<dbReference type="InterPro" id="IPR011611">
    <property type="entry name" value="PfkB_dom"/>
</dbReference>
<feature type="binding site" evidence="12">
    <location>
        <position position="298"/>
    </location>
    <ligand>
        <name>K(+)</name>
        <dbReference type="ChEBI" id="CHEBI:29103"/>
    </ligand>
</feature>
<keyword evidence="12" id="KW-0963">Cytoplasm</keyword>